<organism evidence="2 3">
    <name type="scientific">Pseudomonas yamanorum</name>
    <dbReference type="NCBI Taxonomy" id="515393"/>
    <lineage>
        <taxon>Bacteria</taxon>
        <taxon>Pseudomonadati</taxon>
        <taxon>Pseudomonadota</taxon>
        <taxon>Gammaproteobacteria</taxon>
        <taxon>Pseudomonadales</taxon>
        <taxon>Pseudomonadaceae</taxon>
        <taxon>Pseudomonas</taxon>
    </lineage>
</organism>
<dbReference type="PROSITE" id="PS51257">
    <property type="entry name" value="PROKAR_LIPOPROTEIN"/>
    <property type="match status" value="1"/>
</dbReference>
<name>A0AAJ3H922_9PSED</name>
<sequence length="108" mass="11387">MNGRFGLRLVGLLFFAAALAGCATPPENPALVEARLLFAALLSQPQSVTLTATQTHAAFEPLAQADLLSNKDRCDPRIEALSTLARQRVAVAQLIIAESESAAASMQP</sequence>
<proteinExistence type="predicted"/>
<keyword evidence="1" id="KW-0732">Signal</keyword>
<feature type="chain" id="PRO_5042524271" description="Lipoprotein" evidence="1">
    <location>
        <begin position="21"/>
        <end position="108"/>
    </location>
</feature>
<feature type="signal peptide" evidence="1">
    <location>
        <begin position="1"/>
        <end position="20"/>
    </location>
</feature>
<dbReference type="RefSeq" id="WP_177027459.1">
    <property type="nucleotide sequence ID" value="NZ_JACAQR010000066.1"/>
</dbReference>
<gene>
    <name evidence="2" type="ORF">HX826_28860</name>
</gene>
<dbReference type="AlphaFoldDB" id="A0AAJ3H922"/>
<dbReference type="EMBL" id="JACAQR010000066">
    <property type="protein sequence ID" value="NWD45903.1"/>
    <property type="molecule type" value="Genomic_DNA"/>
</dbReference>
<accession>A0AAJ3H922</accession>
<evidence type="ECO:0000313" key="3">
    <source>
        <dbReference type="Proteomes" id="UP000546584"/>
    </source>
</evidence>
<evidence type="ECO:0000256" key="1">
    <source>
        <dbReference type="SAM" id="SignalP"/>
    </source>
</evidence>
<dbReference type="Proteomes" id="UP000546584">
    <property type="component" value="Unassembled WGS sequence"/>
</dbReference>
<protein>
    <recommendedName>
        <fullName evidence="4">Lipoprotein</fullName>
    </recommendedName>
</protein>
<evidence type="ECO:0000313" key="2">
    <source>
        <dbReference type="EMBL" id="NWD45903.1"/>
    </source>
</evidence>
<reference evidence="2 3" key="1">
    <citation type="submission" date="2020-04" db="EMBL/GenBank/DDBJ databases">
        <title>Molecular characterization of pseudomonads from Agaricus bisporus reveal novel blotch 2 pathogens in Western Europe.</title>
        <authorList>
            <person name="Taparia T."/>
            <person name="Krijger M."/>
            <person name="Haynes E."/>
            <person name="Elpinstone J.G."/>
            <person name="Noble R."/>
            <person name="Van Der Wolf J."/>
        </authorList>
    </citation>
    <scope>NUCLEOTIDE SEQUENCE [LARGE SCALE GENOMIC DNA]</scope>
    <source>
        <strain evidence="2 3">IPO3753</strain>
    </source>
</reference>
<evidence type="ECO:0008006" key="4">
    <source>
        <dbReference type="Google" id="ProtNLM"/>
    </source>
</evidence>
<comment type="caution">
    <text evidence="2">The sequence shown here is derived from an EMBL/GenBank/DDBJ whole genome shotgun (WGS) entry which is preliminary data.</text>
</comment>